<dbReference type="Pfam" id="PF13386">
    <property type="entry name" value="DsbD_2"/>
    <property type="match status" value="1"/>
</dbReference>
<sequence>MIETSFLVLFLAGLLGGGHCIGMCGGIVTALSLNLPEQRRGFILLSYNIGRMASYVLIGTLLGGLAQAGLSLLQVRPLQIGLYLLANVMIIGMGLYLAGLSPAITRIETIGKPVWRRLQPLLAPLLPIRHPGQALLAGALWGWLPCGLVYSASLTALASGSAARGALVMLAFALGTLPNLLAMGLFANTLKRWLQKRPVRLIAGLAVVGMGVYQLLSHLLPQYTPF</sequence>
<dbReference type="AlphaFoldDB" id="A0A1Y6CAV1"/>
<feature type="transmembrane region" description="Helical" evidence="1">
    <location>
        <begin position="199"/>
        <end position="216"/>
    </location>
</feature>
<gene>
    <name evidence="3" type="ORF">SAMN02745746_03370</name>
</gene>
<organism evidence="3 4">
    <name type="scientific">Pseudogulbenkiania subflava DSM 22618</name>
    <dbReference type="NCBI Taxonomy" id="1123014"/>
    <lineage>
        <taxon>Bacteria</taxon>
        <taxon>Pseudomonadati</taxon>
        <taxon>Pseudomonadota</taxon>
        <taxon>Betaproteobacteria</taxon>
        <taxon>Neisseriales</taxon>
        <taxon>Chromobacteriaceae</taxon>
        <taxon>Pseudogulbenkiania</taxon>
    </lineage>
</organism>
<keyword evidence="4" id="KW-1185">Reference proteome</keyword>
<feature type="transmembrane region" description="Helical" evidence="1">
    <location>
        <begin position="6"/>
        <end position="31"/>
    </location>
</feature>
<keyword evidence="1" id="KW-1133">Transmembrane helix</keyword>
<feature type="transmembrane region" description="Helical" evidence="1">
    <location>
        <begin position="80"/>
        <end position="98"/>
    </location>
</feature>
<dbReference type="RefSeq" id="WP_085277463.1">
    <property type="nucleotide sequence ID" value="NZ_FXAG01000022.1"/>
</dbReference>
<dbReference type="PANTHER" id="PTHR42208">
    <property type="entry name" value="HEAVY METAL TRANSPORTER-RELATED"/>
    <property type="match status" value="1"/>
</dbReference>
<feature type="transmembrane region" description="Helical" evidence="1">
    <location>
        <begin position="134"/>
        <end position="153"/>
    </location>
</feature>
<feature type="domain" description="Urease accessory protein UreH-like transmembrane" evidence="2">
    <location>
        <begin position="9"/>
        <end position="213"/>
    </location>
</feature>
<dbReference type="InterPro" id="IPR039447">
    <property type="entry name" value="UreH-like_TM_dom"/>
</dbReference>
<dbReference type="Proteomes" id="UP000192920">
    <property type="component" value="Unassembled WGS sequence"/>
</dbReference>
<proteinExistence type="predicted"/>
<keyword evidence="1" id="KW-0812">Transmembrane</keyword>
<protein>
    <recommendedName>
        <fullName evidence="2">Urease accessory protein UreH-like transmembrane domain-containing protein</fullName>
    </recommendedName>
</protein>
<feature type="transmembrane region" description="Helical" evidence="1">
    <location>
        <begin position="52"/>
        <end position="74"/>
    </location>
</feature>
<evidence type="ECO:0000259" key="2">
    <source>
        <dbReference type="Pfam" id="PF13386"/>
    </source>
</evidence>
<keyword evidence="1" id="KW-0472">Membrane</keyword>
<evidence type="ECO:0000313" key="3">
    <source>
        <dbReference type="EMBL" id="SMF45609.1"/>
    </source>
</evidence>
<name>A0A1Y6CAV1_9NEIS</name>
<accession>A0A1Y6CAV1</accession>
<feature type="transmembrane region" description="Helical" evidence="1">
    <location>
        <begin position="165"/>
        <end position="187"/>
    </location>
</feature>
<dbReference type="STRING" id="1123014.SAMN02745746_03370"/>
<evidence type="ECO:0000313" key="4">
    <source>
        <dbReference type="Proteomes" id="UP000192920"/>
    </source>
</evidence>
<dbReference type="PANTHER" id="PTHR42208:SF1">
    <property type="entry name" value="HEAVY METAL TRANSPORTER"/>
    <property type="match status" value="1"/>
</dbReference>
<evidence type="ECO:0000256" key="1">
    <source>
        <dbReference type="SAM" id="Phobius"/>
    </source>
</evidence>
<dbReference type="EMBL" id="FXAG01000022">
    <property type="protein sequence ID" value="SMF45609.1"/>
    <property type="molecule type" value="Genomic_DNA"/>
</dbReference>
<reference evidence="4" key="1">
    <citation type="submission" date="2017-04" db="EMBL/GenBank/DDBJ databases">
        <authorList>
            <person name="Varghese N."/>
            <person name="Submissions S."/>
        </authorList>
    </citation>
    <scope>NUCLEOTIDE SEQUENCE [LARGE SCALE GENOMIC DNA]</scope>
    <source>
        <strain evidence="4">DSM 22618</strain>
    </source>
</reference>